<evidence type="ECO:0000313" key="3">
    <source>
        <dbReference type="Proteomes" id="UP000034029"/>
    </source>
</evidence>
<accession>A0ABN4G2S0</accession>
<name>A0ABN4G2S0_9STAP</name>
<proteinExistence type="predicted"/>
<dbReference type="InterPro" id="IPR052917">
    <property type="entry name" value="Stress-Dev_Protein"/>
</dbReference>
<dbReference type="SUPFAM" id="SSF50475">
    <property type="entry name" value="FMN-binding split barrel"/>
    <property type="match status" value="1"/>
</dbReference>
<dbReference type="Gene3D" id="2.30.110.10">
    <property type="entry name" value="Electron Transport, Fmn-binding Protein, Chain A"/>
    <property type="match status" value="1"/>
</dbReference>
<dbReference type="InterPro" id="IPR012349">
    <property type="entry name" value="Split_barrel_FMN-bd"/>
</dbReference>
<sequence length="139" mass="16247">MEQSEAVNRITEILSESKIGVLSTAQNNKPNARYMWFYNDGLTLYAKTNDKSPKYDELKDNPHAHVLLGFHDSQDHAFVEVYGNVERIDDQELIDWLWEKRDKEFFDSKESPHLKVLKIIPEDIKIMNDDEYGDVTLSL</sequence>
<dbReference type="PANTHER" id="PTHR34818">
    <property type="entry name" value="PROTEIN BLI-3"/>
    <property type="match status" value="1"/>
</dbReference>
<reference evidence="2 3" key="1">
    <citation type="journal article" date="2015" name="Int. J. Syst. Evol. Microbiol.">
        <title>Complete genome sequence of Salinicoccus halodurans H3B36, isolated from the Qaidam Basin in China.</title>
        <authorList>
            <person name="Jiang K."/>
            <person name="Xue Y."/>
            <person name="Ma Y."/>
        </authorList>
    </citation>
    <scope>NUCLEOTIDE SEQUENCE [LARGE SCALE GENOMIC DNA]</scope>
    <source>
        <strain evidence="2 3">H3B36</strain>
    </source>
</reference>
<organism evidence="2 3">
    <name type="scientific">Salinicoccus halodurans</name>
    <dbReference type="NCBI Taxonomy" id="407035"/>
    <lineage>
        <taxon>Bacteria</taxon>
        <taxon>Bacillati</taxon>
        <taxon>Bacillota</taxon>
        <taxon>Bacilli</taxon>
        <taxon>Bacillales</taxon>
        <taxon>Staphylococcaceae</taxon>
        <taxon>Salinicoccus</taxon>
    </lineage>
</organism>
<feature type="domain" description="Pyridoxamine 5'-phosphate oxidase N-terminal" evidence="1">
    <location>
        <begin position="10"/>
        <end position="126"/>
    </location>
</feature>
<dbReference type="Proteomes" id="UP000034029">
    <property type="component" value="Chromosome"/>
</dbReference>
<reference evidence="3" key="2">
    <citation type="submission" date="2015-04" db="EMBL/GenBank/DDBJ databases">
        <title>Complete genome sequence of Salinicoccus halodurans strain H3B36, isolated from the Qaidam basin of China.</title>
        <authorList>
            <person name="Ma Y."/>
            <person name="Jiang K."/>
            <person name="Xue Y."/>
        </authorList>
    </citation>
    <scope>NUCLEOTIDE SEQUENCE [LARGE SCALE GENOMIC DNA]</scope>
    <source>
        <strain evidence="3">H3B36</strain>
    </source>
</reference>
<dbReference type="RefSeq" id="WP_046790842.1">
    <property type="nucleotide sequence ID" value="NZ_CP011366.1"/>
</dbReference>
<dbReference type="PANTHER" id="PTHR34818:SF1">
    <property type="entry name" value="PROTEIN BLI-3"/>
    <property type="match status" value="1"/>
</dbReference>
<evidence type="ECO:0000313" key="2">
    <source>
        <dbReference type="EMBL" id="AKG74663.1"/>
    </source>
</evidence>
<dbReference type="EMBL" id="CP011366">
    <property type="protein sequence ID" value="AKG74663.1"/>
    <property type="molecule type" value="Genomic_DNA"/>
</dbReference>
<keyword evidence="3" id="KW-1185">Reference proteome</keyword>
<protein>
    <submittedName>
        <fullName evidence="2">General stress protein</fullName>
    </submittedName>
</protein>
<dbReference type="Pfam" id="PF01243">
    <property type="entry name" value="PNPOx_N"/>
    <property type="match status" value="1"/>
</dbReference>
<gene>
    <name evidence="2" type="ORF">AAT16_10945</name>
</gene>
<dbReference type="InterPro" id="IPR011576">
    <property type="entry name" value="Pyridox_Oxase_N"/>
</dbReference>
<evidence type="ECO:0000259" key="1">
    <source>
        <dbReference type="Pfam" id="PF01243"/>
    </source>
</evidence>